<evidence type="ECO:0000313" key="3">
    <source>
        <dbReference type="Proteomes" id="UP001208570"/>
    </source>
</evidence>
<dbReference type="PANTHER" id="PTHR37984:SF15">
    <property type="entry name" value="INTEGRASE CATALYTIC DOMAIN-CONTAINING PROTEIN"/>
    <property type="match status" value="1"/>
</dbReference>
<gene>
    <name evidence="2" type="ORF">LSH36_472g01052</name>
</gene>
<accession>A0AAD9MXE4</accession>
<sequence>MMSRMQEFPDLWAQAEDEDDDCQLIQGTLYSMRVPNQSSPQYPRLVLPSSYRESVIDRVHREFGYMAVLNTMWRITEAYVWPGIIKNIRNRLCQCGACAIHSRHPEHAHAWEMPIASYPMQIVGADLIGQLEIGTPQSSITSGDG</sequence>
<dbReference type="InterPro" id="IPR041588">
    <property type="entry name" value="Integrase_H2C2"/>
</dbReference>
<organism evidence="2 3">
    <name type="scientific">Paralvinella palmiformis</name>
    <dbReference type="NCBI Taxonomy" id="53620"/>
    <lineage>
        <taxon>Eukaryota</taxon>
        <taxon>Metazoa</taxon>
        <taxon>Spiralia</taxon>
        <taxon>Lophotrochozoa</taxon>
        <taxon>Annelida</taxon>
        <taxon>Polychaeta</taxon>
        <taxon>Sedentaria</taxon>
        <taxon>Canalipalpata</taxon>
        <taxon>Terebellida</taxon>
        <taxon>Terebelliformia</taxon>
        <taxon>Alvinellidae</taxon>
        <taxon>Paralvinella</taxon>
    </lineage>
</organism>
<dbReference type="Pfam" id="PF17921">
    <property type="entry name" value="Integrase_H2C2"/>
    <property type="match status" value="1"/>
</dbReference>
<comment type="caution">
    <text evidence="2">The sequence shown here is derived from an EMBL/GenBank/DDBJ whole genome shotgun (WGS) entry which is preliminary data.</text>
</comment>
<evidence type="ECO:0000259" key="1">
    <source>
        <dbReference type="Pfam" id="PF17921"/>
    </source>
</evidence>
<dbReference type="Gene3D" id="1.10.340.70">
    <property type="match status" value="1"/>
</dbReference>
<proteinExistence type="predicted"/>
<keyword evidence="3" id="KW-1185">Reference proteome</keyword>
<dbReference type="AlphaFoldDB" id="A0AAD9MXE4"/>
<reference evidence="2" key="1">
    <citation type="journal article" date="2023" name="Mol. Biol. Evol.">
        <title>Third-Generation Sequencing Reveals the Adaptive Role of the Epigenome in Three Deep-Sea Polychaetes.</title>
        <authorList>
            <person name="Perez M."/>
            <person name="Aroh O."/>
            <person name="Sun Y."/>
            <person name="Lan Y."/>
            <person name="Juniper S.K."/>
            <person name="Young C.R."/>
            <person name="Angers B."/>
            <person name="Qian P.Y."/>
        </authorList>
    </citation>
    <scope>NUCLEOTIDE SEQUENCE</scope>
    <source>
        <strain evidence="2">P08H-3</strain>
    </source>
</reference>
<dbReference type="InterPro" id="IPR050951">
    <property type="entry name" value="Retrovirus_Pol_polyprotein"/>
</dbReference>
<protein>
    <recommendedName>
        <fullName evidence="1">Integrase zinc-binding domain-containing protein</fullName>
    </recommendedName>
</protein>
<evidence type="ECO:0000313" key="2">
    <source>
        <dbReference type="EMBL" id="KAK2148990.1"/>
    </source>
</evidence>
<name>A0AAD9MXE4_9ANNE</name>
<dbReference type="Proteomes" id="UP001208570">
    <property type="component" value="Unassembled WGS sequence"/>
</dbReference>
<feature type="domain" description="Integrase zinc-binding" evidence="1">
    <location>
        <begin position="48"/>
        <end position="101"/>
    </location>
</feature>
<dbReference type="PANTHER" id="PTHR37984">
    <property type="entry name" value="PROTEIN CBG26694"/>
    <property type="match status" value="1"/>
</dbReference>
<dbReference type="EMBL" id="JAODUP010000472">
    <property type="protein sequence ID" value="KAK2148990.1"/>
    <property type="molecule type" value="Genomic_DNA"/>
</dbReference>